<gene>
    <name evidence="1" type="ORF">NLS_LOCUS3100</name>
</gene>
<reference evidence="1 2" key="1">
    <citation type="submission" date="2018-08" db="EMBL/GenBank/DDBJ databases">
        <authorList>
            <person name="Laetsch R D."/>
            <person name="Stevens L."/>
            <person name="Kumar S."/>
            <person name="Blaxter L. M."/>
        </authorList>
    </citation>
    <scope>NUCLEOTIDE SEQUENCE [LARGE SCALE GENOMIC DNA]</scope>
</reference>
<organism evidence="1 2">
    <name type="scientific">Litomosoides sigmodontis</name>
    <name type="common">Filarial nematode worm</name>
    <dbReference type="NCBI Taxonomy" id="42156"/>
    <lineage>
        <taxon>Eukaryota</taxon>
        <taxon>Metazoa</taxon>
        <taxon>Ecdysozoa</taxon>
        <taxon>Nematoda</taxon>
        <taxon>Chromadorea</taxon>
        <taxon>Rhabditida</taxon>
        <taxon>Spirurina</taxon>
        <taxon>Spiruromorpha</taxon>
        <taxon>Filarioidea</taxon>
        <taxon>Onchocercidae</taxon>
        <taxon>Litomosoides</taxon>
    </lineage>
</organism>
<dbReference type="OMA" id="VWDEKCH"/>
<protein>
    <submittedName>
        <fullName evidence="1">Uncharacterized protein</fullName>
    </submittedName>
</protein>
<dbReference type="STRING" id="42156.A0A3P6T073"/>
<dbReference type="InterPro" id="IPR057711">
    <property type="entry name" value="DUF7951"/>
</dbReference>
<name>A0A3P6T073_LITSI</name>
<dbReference type="Pfam" id="PF25824">
    <property type="entry name" value="DUF7951"/>
    <property type="match status" value="1"/>
</dbReference>
<evidence type="ECO:0000313" key="2">
    <source>
        <dbReference type="Proteomes" id="UP000277928"/>
    </source>
</evidence>
<accession>A0A3P6T073</accession>
<dbReference type="OrthoDB" id="5834879at2759"/>
<dbReference type="Proteomes" id="UP000277928">
    <property type="component" value="Unassembled WGS sequence"/>
</dbReference>
<dbReference type="EMBL" id="UYRX01000159">
    <property type="protein sequence ID" value="VDK75883.1"/>
    <property type="molecule type" value="Genomic_DNA"/>
</dbReference>
<dbReference type="AlphaFoldDB" id="A0A3P6T073"/>
<keyword evidence="2" id="KW-1185">Reference proteome</keyword>
<evidence type="ECO:0000313" key="1">
    <source>
        <dbReference type="EMBL" id="VDK75883.1"/>
    </source>
</evidence>
<sequence>MTASVGSGLEVFLIPFCLVAQMRNCLRYLIDDCLYVEATLEDDKYQEKFKMLTVRLCSEHENAVIGKTKFLWPEQSLPNEITVDEKQIIVLRGINNIARIPLSIQPSKRSLYIGALEGSIPSASVHASLASPATTEPFDSLAAKISHCLAQEDLDNIWSELSKLANKKSGNLSAHLPVALSASTQMVLLKVLRRCVHEKLFDRVLTLLIHSRLITEDKACYKLVELLTSKGLLQQAIDFLRFSLVVDDRTYAMFLKMSSNESVLESSNVLLALLEKPVNCCGLLLTISQELTEIEVTTLIKRLILLSCDRKIDNLFDKILKLMAVLIDSHSQRFVWDEKCHNAIRDAACFAATMVFNSNTRNLLLIFHVQLIDMFRHLEQQLEQRKKIADDAPDINSDYVIRKIRYCGDHFVKCSQEKDCFDWLS</sequence>
<proteinExistence type="predicted"/>